<keyword evidence="6" id="KW-1185">Reference proteome</keyword>
<dbReference type="EMBL" id="AGNL01049122">
    <property type="protein sequence ID" value="EJK44865.1"/>
    <property type="molecule type" value="Genomic_DNA"/>
</dbReference>
<feature type="compositionally biased region" description="Low complexity" evidence="3">
    <location>
        <begin position="204"/>
        <end position="231"/>
    </location>
</feature>
<gene>
    <name evidence="5" type="ORF">THAOC_36561</name>
</gene>
<keyword evidence="2" id="KW-0067">ATP-binding</keyword>
<keyword evidence="1" id="KW-0547">Nucleotide-binding</keyword>
<feature type="region of interest" description="Disordered" evidence="3">
    <location>
        <begin position="188"/>
        <end position="256"/>
    </location>
</feature>
<feature type="domain" description="CDC48 N-terminal subdomain" evidence="4">
    <location>
        <begin position="264"/>
        <end position="362"/>
    </location>
</feature>
<organism evidence="5 6">
    <name type="scientific">Thalassiosira oceanica</name>
    <name type="common">Marine diatom</name>
    <dbReference type="NCBI Taxonomy" id="159749"/>
    <lineage>
        <taxon>Eukaryota</taxon>
        <taxon>Sar</taxon>
        <taxon>Stramenopiles</taxon>
        <taxon>Ochrophyta</taxon>
        <taxon>Bacillariophyta</taxon>
        <taxon>Coscinodiscophyceae</taxon>
        <taxon>Thalassiosirophycidae</taxon>
        <taxon>Thalassiosirales</taxon>
        <taxon>Thalassiosiraceae</taxon>
        <taxon>Thalassiosira</taxon>
    </lineage>
</organism>
<evidence type="ECO:0000313" key="5">
    <source>
        <dbReference type="EMBL" id="EJK44865.1"/>
    </source>
</evidence>
<dbReference type="GO" id="GO:0005524">
    <property type="term" value="F:ATP binding"/>
    <property type="evidence" value="ECO:0007669"/>
    <property type="project" value="UniProtKB-KW"/>
</dbReference>
<feature type="region of interest" description="Disordered" evidence="3">
    <location>
        <begin position="1"/>
        <end position="116"/>
    </location>
</feature>
<feature type="compositionally biased region" description="Polar residues" evidence="3">
    <location>
        <begin position="27"/>
        <end position="38"/>
    </location>
</feature>
<protein>
    <recommendedName>
        <fullName evidence="4">CDC48 N-terminal subdomain domain-containing protein</fullName>
    </recommendedName>
</protein>
<dbReference type="Proteomes" id="UP000266841">
    <property type="component" value="Unassembled WGS sequence"/>
</dbReference>
<dbReference type="Gene3D" id="3.10.330.10">
    <property type="match status" value="1"/>
</dbReference>
<accession>K0QZZ8</accession>
<dbReference type="SUPFAM" id="SSF50692">
    <property type="entry name" value="ADC-like"/>
    <property type="match status" value="1"/>
</dbReference>
<name>K0QZZ8_THAOC</name>
<dbReference type="InterPro" id="IPR003338">
    <property type="entry name" value="CDC4_N-term_subdom"/>
</dbReference>
<comment type="caution">
    <text evidence="5">The sequence shown here is derived from an EMBL/GenBank/DDBJ whole genome shotgun (WGS) entry which is preliminary data.</text>
</comment>
<dbReference type="SMART" id="SM01073">
    <property type="entry name" value="CDC48_N"/>
    <property type="match status" value="1"/>
</dbReference>
<feature type="compositionally biased region" description="Low complexity" evidence="3">
    <location>
        <begin position="240"/>
        <end position="256"/>
    </location>
</feature>
<dbReference type="eggNOG" id="KOG0730">
    <property type="taxonomic scope" value="Eukaryota"/>
</dbReference>
<dbReference type="Gene3D" id="2.40.40.20">
    <property type="match status" value="1"/>
</dbReference>
<dbReference type="AlphaFoldDB" id="K0QZZ8"/>
<dbReference type="InterPro" id="IPR029067">
    <property type="entry name" value="CDC48_domain_2-like_sf"/>
</dbReference>
<evidence type="ECO:0000313" key="6">
    <source>
        <dbReference type="Proteomes" id="UP000266841"/>
    </source>
</evidence>
<proteinExistence type="predicted"/>
<sequence>MRDEARMARMECSYRLRSKSISDEAMRQSSRPSGSTRALGTKARPLALGSWHRHGAVTRSDKSTNPEVKSPQTDSQATKRTDVNRSTGGTTGRRKREARGRKTEEERGPPGNDMKGSIASVATAAACLVAASTAASPAGGGAFGVGRSAAFAGLDSRGGAVGESLPAFPLPGEGNESFAMPGRLDEGALGETAKKPKKKKKKTSSSPSSSSAQASTKKSVPKSAVADADAAPTKKKTGAKKAPSGGPDGAAASSAAPVRSAMTTFLHDSDDGHTVAAMTETAMEGLGLFDGDTVSIKGKRGRRTMATVAMIMDGDAAALGSGKAADAGGGGGGGAIGLTQDAMKNAGVRAGDEVTVTPAPDVKFGKAALILPYSDSVELAGLSDLSDEELEEAMFEGYLKPYFAGKFRTLHRGDSFTVDGPSGLVEFQCVEIDSVEVDGDTACVVVDDTLLECDGEPVDRDDADDLADAGYDAIGGAASHLASVRELVELPLKHPELWTKLGINTPRGV</sequence>
<dbReference type="FunFam" id="3.10.330.10:FF:000001">
    <property type="entry name" value="Cell division control 48"/>
    <property type="match status" value="1"/>
</dbReference>
<evidence type="ECO:0000256" key="1">
    <source>
        <dbReference type="ARBA" id="ARBA00022741"/>
    </source>
</evidence>
<reference evidence="5 6" key="1">
    <citation type="journal article" date="2012" name="Genome Biol.">
        <title>Genome and low-iron response of an oceanic diatom adapted to chronic iron limitation.</title>
        <authorList>
            <person name="Lommer M."/>
            <person name="Specht M."/>
            <person name="Roy A.S."/>
            <person name="Kraemer L."/>
            <person name="Andreson R."/>
            <person name="Gutowska M.A."/>
            <person name="Wolf J."/>
            <person name="Bergner S.V."/>
            <person name="Schilhabel M.B."/>
            <person name="Klostermeier U.C."/>
            <person name="Beiko R.G."/>
            <person name="Rosenstiel P."/>
            <person name="Hippler M."/>
            <person name="Laroche J."/>
        </authorList>
    </citation>
    <scope>NUCLEOTIDE SEQUENCE [LARGE SCALE GENOMIC DNA]</scope>
    <source>
        <strain evidence="5 6">CCMP1005</strain>
    </source>
</reference>
<feature type="compositionally biased region" description="Basic and acidic residues" evidence="3">
    <location>
        <begin position="1"/>
        <end position="26"/>
    </location>
</feature>
<dbReference type="InterPro" id="IPR009010">
    <property type="entry name" value="Asp_de-COase-like_dom_sf"/>
</dbReference>
<evidence type="ECO:0000256" key="3">
    <source>
        <dbReference type="SAM" id="MobiDB-lite"/>
    </source>
</evidence>
<evidence type="ECO:0000256" key="2">
    <source>
        <dbReference type="ARBA" id="ARBA00022840"/>
    </source>
</evidence>
<evidence type="ECO:0000259" key="4">
    <source>
        <dbReference type="SMART" id="SM01073"/>
    </source>
</evidence>
<feature type="non-terminal residue" evidence="5">
    <location>
        <position position="509"/>
    </location>
</feature>
<dbReference type="SUPFAM" id="SSF54585">
    <property type="entry name" value="Cdc48 domain 2-like"/>
    <property type="match status" value="1"/>
</dbReference>
<feature type="compositionally biased region" description="Polar residues" evidence="3">
    <location>
        <begin position="65"/>
        <end position="76"/>
    </location>
</feature>